<protein>
    <submittedName>
        <fullName evidence="2">50S ribosomal protein L11 methyltransferase</fullName>
    </submittedName>
</protein>
<accession>A0ABS1W0A5</accession>
<dbReference type="InterPro" id="IPR025799">
    <property type="entry name" value="Arg_MeTrfase"/>
</dbReference>
<dbReference type="PANTHER" id="PTHR11006:SF53">
    <property type="entry name" value="PROTEIN ARGININE N-METHYLTRANSFERASE 3"/>
    <property type="match status" value="1"/>
</dbReference>
<dbReference type="SUPFAM" id="SSF53335">
    <property type="entry name" value="S-adenosyl-L-methionine-dependent methyltransferases"/>
    <property type="match status" value="1"/>
</dbReference>
<sequence>MRSTRPAVPQISRILVDGEPLPVRSASTADDGFRHLFIPSTGEYPVYDEAAYQFMLNDRVRSQTYERAVAAAAPGQTVLDIGTGQDAVWAIHSARAGARKVYAVERIPEAAEKARRTVAEAGFADVIEVVEGESMSLELPEPIDVSISEIIGTIGGSEGAAAVLDDVRRRLLRPGGLAVPHHSVTTIAAVDLWRVVDVAKIGFEAQLLHYVENIFGAVGKPFDVRVCLNSLREAAAVSEWGEVEYLDYQGVDNERGSDHRTLTVTREGAVHGLALGLRLTVTPQLQVIDSIAQYTSWLPVFAPLFSEGVPVRPGDRIELDFSWQPSSDGIHPDYRITGEIRRSAGAPVAFRWDSPHHDAPFRAGDFYRYLFPESF</sequence>
<dbReference type="EMBL" id="JAENHO010000013">
    <property type="protein sequence ID" value="MBL7260171.1"/>
    <property type="molecule type" value="Genomic_DNA"/>
</dbReference>
<dbReference type="GO" id="GO:0008168">
    <property type="term" value="F:methyltransferase activity"/>
    <property type="evidence" value="ECO:0007669"/>
    <property type="project" value="UniProtKB-KW"/>
</dbReference>
<dbReference type="CDD" id="cd02440">
    <property type="entry name" value="AdoMet_MTases"/>
    <property type="match status" value="1"/>
</dbReference>
<evidence type="ECO:0000313" key="2">
    <source>
        <dbReference type="EMBL" id="MBL7260171.1"/>
    </source>
</evidence>
<keyword evidence="2" id="KW-0689">Ribosomal protein</keyword>
<proteinExistence type="predicted"/>
<dbReference type="PANTHER" id="PTHR11006">
    <property type="entry name" value="PROTEIN ARGININE N-METHYLTRANSFERASE"/>
    <property type="match status" value="1"/>
</dbReference>
<keyword evidence="2" id="KW-0687">Ribonucleoprotein</keyword>
<keyword evidence="2" id="KW-0808">Transferase</keyword>
<dbReference type="Gene3D" id="3.40.50.150">
    <property type="entry name" value="Vaccinia Virus protein VP39"/>
    <property type="match status" value="1"/>
</dbReference>
<reference evidence="2 3" key="1">
    <citation type="submission" date="2021-01" db="EMBL/GenBank/DDBJ databases">
        <title>Actinoplanes sp. nov. LDG1-01 isolated from lichen.</title>
        <authorList>
            <person name="Saeng-In P."/>
            <person name="Phongsopitanun W."/>
            <person name="Kanchanasin P."/>
            <person name="Yuki M."/>
            <person name="Kudo T."/>
            <person name="Ohkuma M."/>
            <person name="Tanasupawat S."/>
        </authorList>
    </citation>
    <scope>NUCLEOTIDE SEQUENCE [LARGE SCALE GENOMIC DNA]</scope>
    <source>
        <strain evidence="2 3">LDG1-01</strain>
    </source>
</reference>
<keyword evidence="2" id="KW-0489">Methyltransferase</keyword>
<keyword evidence="3" id="KW-1185">Reference proteome</keyword>
<organism evidence="2 3">
    <name type="scientific">Paractinoplanes lichenicola</name>
    <dbReference type="NCBI Taxonomy" id="2802976"/>
    <lineage>
        <taxon>Bacteria</taxon>
        <taxon>Bacillati</taxon>
        <taxon>Actinomycetota</taxon>
        <taxon>Actinomycetes</taxon>
        <taxon>Micromonosporales</taxon>
        <taxon>Micromonosporaceae</taxon>
        <taxon>Paractinoplanes</taxon>
    </lineage>
</organism>
<dbReference type="GO" id="GO:0032259">
    <property type="term" value="P:methylation"/>
    <property type="evidence" value="ECO:0007669"/>
    <property type="project" value="UniProtKB-KW"/>
</dbReference>
<dbReference type="RefSeq" id="WP_202996874.1">
    <property type="nucleotide sequence ID" value="NZ_JAENHO010000013.1"/>
</dbReference>
<evidence type="ECO:0000259" key="1">
    <source>
        <dbReference type="Pfam" id="PF05185"/>
    </source>
</evidence>
<dbReference type="Pfam" id="PF05185">
    <property type="entry name" value="PRMT5"/>
    <property type="match status" value="1"/>
</dbReference>
<gene>
    <name evidence="2" type="ORF">JKJ07_38315</name>
</gene>
<comment type="caution">
    <text evidence="2">The sequence shown here is derived from an EMBL/GenBank/DDBJ whole genome shotgun (WGS) entry which is preliminary data.</text>
</comment>
<dbReference type="InterPro" id="IPR035075">
    <property type="entry name" value="PRMT5"/>
</dbReference>
<dbReference type="InterPro" id="IPR029063">
    <property type="entry name" value="SAM-dependent_MTases_sf"/>
</dbReference>
<dbReference type="Proteomes" id="UP000598996">
    <property type="component" value="Unassembled WGS sequence"/>
</dbReference>
<evidence type="ECO:0000313" key="3">
    <source>
        <dbReference type="Proteomes" id="UP000598996"/>
    </source>
</evidence>
<dbReference type="GO" id="GO:0005840">
    <property type="term" value="C:ribosome"/>
    <property type="evidence" value="ECO:0007669"/>
    <property type="project" value="UniProtKB-KW"/>
</dbReference>
<name>A0ABS1W0A5_9ACTN</name>
<feature type="domain" description="PRMT5 arginine-N-methyltransferase" evidence="1">
    <location>
        <begin position="43"/>
        <end position="171"/>
    </location>
</feature>